<name>A0A8T0VHG9_PANVG</name>
<evidence type="ECO:0000313" key="2">
    <source>
        <dbReference type="Proteomes" id="UP000823388"/>
    </source>
</evidence>
<proteinExistence type="predicted"/>
<dbReference type="Proteomes" id="UP000823388">
    <property type="component" value="Chromosome 2N"/>
</dbReference>
<gene>
    <name evidence="1" type="ORF">PVAP13_2NG229900</name>
</gene>
<dbReference type="EMBL" id="CM029040">
    <property type="protein sequence ID" value="KAG2633887.1"/>
    <property type="molecule type" value="Genomic_DNA"/>
</dbReference>
<protein>
    <submittedName>
        <fullName evidence="1">Uncharacterized protein</fullName>
    </submittedName>
</protein>
<comment type="caution">
    <text evidence="1">The sequence shown here is derived from an EMBL/GenBank/DDBJ whole genome shotgun (WGS) entry which is preliminary data.</text>
</comment>
<accession>A0A8T0VHG9</accession>
<reference evidence="1" key="1">
    <citation type="submission" date="2020-05" db="EMBL/GenBank/DDBJ databases">
        <title>WGS assembly of Panicum virgatum.</title>
        <authorList>
            <person name="Lovell J.T."/>
            <person name="Jenkins J."/>
            <person name="Shu S."/>
            <person name="Juenger T.E."/>
            <person name="Schmutz J."/>
        </authorList>
    </citation>
    <scope>NUCLEOTIDE SEQUENCE</scope>
    <source>
        <strain evidence="1">AP13</strain>
    </source>
</reference>
<evidence type="ECO:0000313" key="1">
    <source>
        <dbReference type="EMBL" id="KAG2633887.1"/>
    </source>
</evidence>
<keyword evidence="2" id="KW-1185">Reference proteome</keyword>
<sequence length="47" mass="5092">MMGGVEVMRLASRKATKFVVLETKVDSLLSSASLRDDTSVFSPCKSI</sequence>
<dbReference type="AlphaFoldDB" id="A0A8T0VHG9"/>
<organism evidence="1 2">
    <name type="scientific">Panicum virgatum</name>
    <name type="common">Blackwell switchgrass</name>
    <dbReference type="NCBI Taxonomy" id="38727"/>
    <lineage>
        <taxon>Eukaryota</taxon>
        <taxon>Viridiplantae</taxon>
        <taxon>Streptophyta</taxon>
        <taxon>Embryophyta</taxon>
        <taxon>Tracheophyta</taxon>
        <taxon>Spermatophyta</taxon>
        <taxon>Magnoliopsida</taxon>
        <taxon>Liliopsida</taxon>
        <taxon>Poales</taxon>
        <taxon>Poaceae</taxon>
        <taxon>PACMAD clade</taxon>
        <taxon>Panicoideae</taxon>
        <taxon>Panicodae</taxon>
        <taxon>Paniceae</taxon>
        <taxon>Panicinae</taxon>
        <taxon>Panicum</taxon>
        <taxon>Panicum sect. Hiantes</taxon>
    </lineage>
</organism>